<proteinExistence type="inferred from homology"/>
<keyword evidence="3 5" id="KW-0687">Ribonucleoprotein</keyword>
<accession>A0AA37BPV8</accession>
<dbReference type="GO" id="GO:0003735">
    <property type="term" value="F:structural constituent of ribosome"/>
    <property type="evidence" value="ECO:0007669"/>
    <property type="project" value="InterPro"/>
</dbReference>
<gene>
    <name evidence="5" type="primary">rpl31e</name>
    <name evidence="6" type="ORF">GCM10007108_01520</name>
</gene>
<dbReference type="Proteomes" id="UP000632195">
    <property type="component" value="Unassembled WGS sequence"/>
</dbReference>
<evidence type="ECO:0000256" key="1">
    <source>
        <dbReference type="ARBA" id="ARBA00010808"/>
    </source>
</evidence>
<dbReference type="EMBL" id="BMNY01000001">
    <property type="protein sequence ID" value="GGM67161.1"/>
    <property type="molecule type" value="Genomic_DNA"/>
</dbReference>
<dbReference type="Gene3D" id="3.10.440.10">
    <property type="match status" value="1"/>
</dbReference>
<protein>
    <recommendedName>
        <fullName evidence="4 5">Large ribosomal subunit protein eL31</fullName>
    </recommendedName>
</protein>
<dbReference type="NCBIfam" id="NF002258">
    <property type="entry name" value="PRK01192.1-1"/>
    <property type="match status" value="1"/>
</dbReference>
<reference evidence="6" key="2">
    <citation type="submission" date="2022-09" db="EMBL/GenBank/DDBJ databases">
        <authorList>
            <person name="Sun Q."/>
            <person name="Ohkuma M."/>
        </authorList>
    </citation>
    <scope>NUCLEOTIDE SEQUENCE</scope>
    <source>
        <strain evidence="6">JCM 13583</strain>
    </source>
</reference>
<dbReference type="RefSeq" id="WP_075056794.1">
    <property type="nucleotide sequence ID" value="NZ_BMNY01000001.1"/>
</dbReference>
<dbReference type="SMART" id="SM01380">
    <property type="entry name" value="Ribosomal_L31e"/>
    <property type="match status" value="1"/>
</dbReference>
<name>A0AA37BPV8_9ARCH</name>
<comment type="similarity">
    <text evidence="1 5">Belongs to the eukaryotic ribosomal protein eL31 family.</text>
</comment>
<dbReference type="HAMAP" id="MF_00410">
    <property type="entry name" value="Ribosomal_eL31"/>
    <property type="match status" value="1"/>
</dbReference>
<organism evidence="6 7">
    <name type="scientific">Thermogymnomonas acidicola</name>
    <dbReference type="NCBI Taxonomy" id="399579"/>
    <lineage>
        <taxon>Archaea</taxon>
        <taxon>Methanobacteriati</taxon>
        <taxon>Thermoplasmatota</taxon>
        <taxon>Thermoplasmata</taxon>
        <taxon>Thermoplasmatales</taxon>
        <taxon>Thermogymnomonas</taxon>
    </lineage>
</organism>
<evidence type="ECO:0000256" key="5">
    <source>
        <dbReference type="HAMAP-Rule" id="MF_00410"/>
    </source>
</evidence>
<comment type="caution">
    <text evidence="6">The sequence shown here is derived from an EMBL/GenBank/DDBJ whole genome shotgun (WGS) entry which is preliminary data.</text>
</comment>
<evidence type="ECO:0000313" key="6">
    <source>
        <dbReference type="EMBL" id="GGM67161.1"/>
    </source>
</evidence>
<evidence type="ECO:0000256" key="2">
    <source>
        <dbReference type="ARBA" id="ARBA00022980"/>
    </source>
</evidence>
<dbReference type="AlphaFoldDB" id="A0AA37BPV8"/>
<dbReference type="InterPro" id="IPR000054">
    <property type="entry name" value="Ribosomal_eL31"/>
</dbReference>
<keyword evidence="7" id="KW-1185">Reference proteome</keyword>
<sequence>MVETQQATDEIVLNVPLRDARVVSRTRKADTAIEELRRFIARHTRTERGKIWIDNKVNEKVWERGKKKVPGKLTVKVVKLQDGTVEVIMP</sequence>
<dbReference type="InterPro" id="IPR020052">
    <property type="entry name" value="Ribosomal_eL31_CS"/>
</dbReference>
<keyword evidence="2 5" id="KW-0689">Ribosomal protein</keyword>
<evidence type="ECO:0000256" key="4">
    <source>
        <dbReference type="ARBA" id="ARBA00035230"/>
    </source>
</evidence>
<evidence type="ECO:0000313" key="7">
    <source>
        <dbReference type="Proteomes" id="UP000632195"/>
    </source>
</evidence>
<dbReference type="InterPro" id="IPR023621">
    <property type="entry name" value="Ribosomal_eL31_dom_sf"/>
</dbReference>
<dbReference type="GO" id="GO:1990904">
    <property type="term" value="C:ribonucleoprotein complex"/>
    <property type="evidence" value="ECO:0007669"/>
    <property type="project" value="UniProtKB-KW"/>
</dbReference>
<reference evidence="6" key="1">
    <citation type="journal article" date="2014" name="Int. J. Syst. Evol. Microbiol.">
        <title>Complete genome sequence of Corynebacterium casei LMG S-19264T (=DSM 44701T), isolated from a smear-ripened cheese.</title>
        <authorList>
            <consortium name="US DOE Joint Genome Institute (JGI-PGF)"/>
            <person name="Walter F."/>
            <person name="Albersmeier A."/>
            <person name="Kalinowski J."/>
            <person name="Ruckert C."/>
        </authorList>
    </citation>
    <scope>NUCLEOTIDE SEQUENCE</scope>
    <source>
        <strain evidence="6">JCM 13583</strain>
    </source>
</reference>
<dbReference type="GO" id="GO:0005840">
    <property type="term" value="C:ribosome"/>
    <property type="evidence" value="ECO:0007669"/>
    <property type="project" value="UniProtKB-KW"/>
</dbReference>
<evidence type="ECO:0000256" key="3">
    <source>
        <dbReference type="ARBA" id="ARBA00023274"/>
    </source>
</evidence>
<dbReference type="PROSITE" id="PS01144">
    <property type="entry name" value="RIBOSOMAL_L31E"/>
    <property type="match status" value="1"/>
</dbReference>
<dbReference type="SUPFAM" id="SSF54575">
    <property type="entry name" value="Ribosomal protein L31e"/>
    <property type="match status" value="1"/>
</dbReference>
<dbReference type="CDD" id="cd00463">
    <property type="entry name" value="Ribosomal_L31e"/>
    <property type="match status" value="1"/>
</dbReference>
<dbReference type="Pfam" id="PF01198">
    <property type="entry name" value="Ribosomal_L31e"/>
    <property type="match status" value="1"/>
</dbReference>
<dbReference type="GO" id="GO:0006412">
    <property type="term" value="P:translation"/>
    <property type="evidence" value="ECO:0007669"/>
    <property type="project" value="UniProtKB-UniRule"/>
</dbReference>